<dbReference type="GO" id="GO:0008270">
    <property type="term" value="F:zinc ion binding"/>
    <property type="evidence" value="ECO:0007669"/>
    <property type="project" value="UniProtKB-KW"/>
</dbReference>
<reference evidence="4" key="1">
    <citation type="journal article" date="2019" name="Sci. Rep.">
        <title>Draft genome of Tanacetum cinerariifolium, the natural source of mosquito coil.</title>
        <authorList>
            <person name="Yamashiro T."/>
            <person name="Shiraishi A."/>
            <person name="Satake H."/>
            <person name="Nakayama K."/>
        </authorList>
    </citation>
    <scope>NUCLEOTIDE SEQUENCE</scope>
</reference>
<keyword evidence="1" id="KW-0862">Zinc</keyword>
<dbReference type="InterPro" id="IPR036236">
    <property type="entry name" value="Znf_C2H2_sf"/>
</dbReference>
<dbReference type="SMART" id="SM00355">
    <property type="entry name" value="ZnF_C2H2"/>
    <property type="match status" value="1"/>
</dbReference>
<dbReference type="PROSITE" id="PS00028">
    <property type="entry name" value="ZINC_FINGER_C2H2_1"/>
    <property type="match status" value="1"/>
</dbReference>
<feature type="region of interest" description="Disordered" evidence="2">
    <location>
        <begin position="60"/>
        <end position="263"/>
    </location>
</feature>
<protein>
    <submittedName>
        <fullName evidence="4">Zinc finger transcription factor YY1-like isoform X1</fullName>
    </submittedName>
</protein>
<feature type="compositionally biased region" description="Acidic residues" evidence="2">
    <location>
        <begin position="138"/>
        <end position="149"/>
    </location>
</feature>
<accession>A0A699JAA1</accession>
<dbReference type="PROSITE" id="PS50157">
    <property type="entry name" value="ZINC_FINGER_C2H2_2"/>
    <property type="match status" value="1"/>
</dbReference>
<feature type="compositionally biased region" description="Acidic residues" evidence="2">
    <location>
        <begin position="225"/>
        <end position="239"/>
    </location>
</feature>
<feature type="compositionally biased region" description="Polar residues" evidence="2">
    <location>
        <begin position="179"/>
        <end position="188"/>
    </location>
</feature>
<gene>
    <name evidence="4" type="ORF">Tci_592938</name>
</gene>
<keyword evidence="1" id="KW-0479">Metal-binding</keyword>
<dbReference type="AlphaFoldDB" id="A0A699JAA1"/>
<sequence>MAERPLKYVHVPPVEKPPPKLAKPTTTYASPSSNRPYACPYNGCGKAYIHEYKLNLHLKREHPGHFPEENPQNVHQSEMDAGSDHDGYIVNRGNSKSQKQFQPKPNVQLPPSKVMQHNKAHMAGAKKQTWPVVHNVYDDEDSEETEEDRDEGHFPEENPQNVLQNEMDAGSDHDGYIVNQGNSKSQKQFRAKPNVQLPPSKVMQHNKAHMAGAKKQTWPVVNNVYDDEDSEETEEDRDEDEGRWGYDDNHNHEDDDEETDYEN</sequence>
<name>A0A699JAA1_TANCI</name>
<comment type="caution">
    <text evidence="4">The sequence shown here is derived from an EMBL/GenBank/DDBJ whole genome shotgun (WGS) entry which is preliminary data.</text>
</comment>
<feature type="region of interest" description="Disordered" evidence="2">
    <location>
        <begin position="1"/>
        <end position="37"/>
    </location>
</feature>
<evidence type="ECO:0000259" key="3">
    <source>
        <dbReference type="PROSITE" id="PS50157"/>
    </source>
</evidence>
<feature type="domain" description="C2H2-type" evidence="3">
    <location>
        <begin position="37"/>
        <end position="67"/>
    </location>
</feature>
<dbReference type="EMBL" id="BKCJ010386005">
    <property type="protein sequence ID" value="GFA20966.1"/>
    <property type="molecule type" value="Genomic_DNA"/>
</dbReference>
<dbReference type="SUPFAM" id="SSF57667">
    <property type="entry name" value="beta-beta-alpha zinc fingers"/>
    <property type="match status" value="1"/>
</dbReference>
<proteinExistence type="predicted"/>
<dbReference type="Gene3D" id="3.30.160.60">
    <property type="entry name" value="Classic Zinc Finger"/>
    <property type="match status" value="1"/>
</dbReference>
<feature type="compositionally biased region" description="Basic and acidic residues" evidence="2">
    <location>
        <begin position="240"/>
        <end position="253"/>
    </location>
</feature>
<evidence type="ECO:0000313" key="4">
    <source>
        <dbReference type="EMBL" id="GFA20966.1"/>
    </source>
</evidence>
<feature type="compositionally biased region" description="Polar residues" evidence="2">
    <location>
        <begin position="92"/>
        <end position="105"/>
    </location>
</feature>
<evidence type="ECO:0000256" key="2">
    <source>
        <dbReference type="SAM" id="MobiDB-lite"/>
    </source>
</evidence>
<dbReference type="InterPro" id="IPR013087">
    <property type="entry name" value="Znf_C2H2_type"/>
</dbReference>
<feature type="compositionally biased region" description="Acidic residues" evidence="2">
    <location>
        <begin position="254"/>
        <end position="263"/>
    </location>
</feature>
<organism evidence="4">
    <name type="scientific">Tanacetum cinerariifolium</name>
    <name type="common">Dalmatian daisy</name>
    <name type="synonym">Chrysanthemum cinerariifolium</name>
    <dbReference type="NCBI Taxonomy" id="118510"/>
    <lineage>
        <taxon>Eukaryota</taxon>
        <taxon>Viridiplantae</taxon>
        <taxon>Streptophyta</taxon>
        <taxon>Embryophyta</taxon>
        <taxon>Tracheophyta</taxon>
        <taxon>Spermatophyta</taxon>
        <taxon>Magnoliopsida</taxon>
        <taxon>eudicotyledons</taxon>
        <taxon>Gunneridae</taxon>
        <taxon>Pentapetalae</taxon>
        <taxon>asterids</taxon>
        <taxon>campanulids</taxon>
        <taxon>Asterales</taxon>
        <taxon>Asteraceae</taxon>
        <taxon>Asteroideae</taxon>
        <taxon>Anthemideae</taxon>
        <taxon>Anthemidinae</taxon>
        <taxon>Tanacetum</taxon>
    </lineage>
</organism>
<keyword evidence="1" id="KW-0863">Zinc-finger</keyword>
<evidence type="ECO:0000256" key="1">
    <source>
        <dbReference type="PROSITE-ProRule" id="PRU00042"/>
    </source>
</evidence>